<dbReference type="GO" id="GO:0030170">
    <property type="term" value="F:pyridoxal phosphate binding"/>
    <property type="evidence" value="ECO:0007669"/>
    <property type="project" value="TreeGrafter"/>
</dbReference>
<dbReference type="InterPro" id="IPR011079">
    <property type="entry name" value="Ala_racemase_C"/>
</dbReference>
<dbReference type="Proteomes" id="UP000051220">
    <property type="component" value="Unassembled WGS sequence"/>
</dbReference>
<dbReference type="InterPro" id="IPR029066">
    <property type="entry name" value="PLP-binding_barrel"/>
</dbReference>
<protein>
    <recommendedName>
        <fullName evidence="6">Alanine racemase C-terminal domain-containing protein</fullName>
    </recommendedName>
</protein>
<evidence type="ECO:0000256" key="2">
    <source>
        <dbReference type="ARBA" id="ARBA00001933"/>
    </source>
</evidence>
<dbReference type="GO" id="GO:0008784">
    <property type="term" value="F:alanine racemase activity"/>
    <property type="evidence" value="ECO:0007669"/>
    <property type="project" value="UniProtKB-EC"/>
</dbReference>
<dbReference type="PANTHER" id="PTHR30511:SF0">
    <property type="entry name" value="ALANINE RACEMASE, CATABOLIC-RELATED"/>
    <property type="match status" value="1"/>
</dbReference>
<evidence type="ECO:0000256" key="5">
    <source>
        <dbReference type="PIRSR" id="PIRSR600821-50"/>
    </source>
</evidence>
<dbReference type="SUPFAM" id="SSF51419">
    <property type="entry name" value="PLP-binding barrel"/>
    <property type="match status" value="1"/>
</dbReference>
<proteinExistence type="predicted"/>
<organism evidence="7 8">
    <name type="scientific">Verrucomicrobia subdivision 6 bacterium BACL9 MAG-120924-bin69</name>
    <dbReference type="NCBI Taxonomy" id="1655635"/>
    <lineage>
        <taxon>Bacteria</taxon>
        <taxon>Pseudomonadati</taxon>
        <taxon>Verrucomicrobiota</taxon>
        <taxon>Verrucomicrobiia</taxon>
        <taxon>Verrucomicrobiales</taxon>
        <taxon>Verrucomicrobia subdivision 6</taxon>
    </lineage>
</organism>
<dbReference type="Gene3D" id="2.40.37.10">
    <property type="entry name" value="Lyase, Ornithine Decarboxylase, Chain A, domain 1"/>
    <property type="match status" value="1"/>
</dbReference>
<dbReference type="InterPro" id="IPR009006">
    <property type="entry name" value="Ala_racemase/Decarboxylase_C"/>
</dbReference>
<dbReference type="GO" id="GO:0005829">
    <property type="term" value="C:cytosol"/>
    <property type="evidence" value="ECO:0007669"/>
    <property type="project" value="TreeGrafter"/>
</dbReference>
<dbReference type="InterPro" id="IPR000821">
    <property type="entry name" value="Ala_racemase"/>
</dbReference>
<reference evidence="7 8" key="1">
    <citation type="submission" date="2015-10" db="EMBL/GenBank/DDBJ databases">
        <title>Metagenome-Assembled Genomes uncover a global brackish microbiome.</title>
        <authorList>
            <person name="Hugerth L.W."/>
            <person name="Larsson J."/>
            <person name="Alneberg J."/>
            <person name="Lindh M.V."/>
            <person name="Legrand C."/>
            <person name="Pinhassi J."/>
            <person name="Andersson A.F."/>
        </authorList>
    </citation>
    <scope>NUCLEOTIDE SEQUENCE [LARGE SCALE GENOMIC DNA]</scope>
    <source>
        <strain evidence="7">BACL9 MAG-120924-bin69</strain>
    </source>
</reference>
<dbReference type="FunFam" id="3.20.20.10:FF:000002">
    <property type="entry name" value="Alanine racemase"/>
    <property type="match status" value="1"/>
</dbReference>
<dbReference type="NCBIfam" id="TIGR00492">
    <property type="entry name" value="alr"/>
    <property type="match status" value="1"/>
</dbReference>
<evidence type="ECO:0000313" key="7">
    <source>
        <dbReference type="EMBL" id="KRP34132.1"/>
    </source>
</evidence>
<accession>A0A0R2XJG7</accession>
<evidence type="ECO:0000256" key="1">
    <source>
        <dbReference type="ARBA" id="ARBA00000316"/>
    </source>
</evidence>
<keyword evidence="4" id="KW-0413">Isomerase</keyword>
<dbReference type="PANTHER" id="PTHR30511">
    <property type="entry name" value="ALANINE RACEMASE"/>
    <property type="match status" value="1"/>
</dbReference>
<comment type="catalytic activity">
    <reaction evidence="1">
        <text>L-alanine = D-alanine</text>
        <dbReference type="Rhea" id="RHEA:20249"/>
        <dbReference type="ChEBI" id="CHEBI:57416"/>
        <dbReference type="ChEBI" id="CHEBI:57972"/>
        <dbReference type="EC" id="5.1.1.1"/>
    </reaction>
</comment>
<evidence type="ECO:0000256" key="4">
    <source>
        <dbReference type="ARBA" id="ARBA00023235"/>
    </source>
</evidence>
<feature type="modified residue" description="N6-(pyridoxal phosphate)lysine" evidence="5">
    <location>
        <position position="40"/>
    </location>
</feature>
<dbReference type="EMBL" id="LIDN01000039">
    <property type="protein sequence ID" value="KRP34132.1"/>
    <property type="molecule type" value="Genomic_DNA"/>
</dbReference>
<dbReference type="CDD" id="cd00430">
    <property type="entry name" value="PLPDE_III_AR"/>
    <property type="match status" value="1"/>
</dbReference>
<dbReference type="PRINTS" id="PR00992">
    <property type="entry name" value="ALARACEMASE"/>
</dbReference>
<dbReference type="SUPFAM" id="SSF50621">
    <property type="entry name" value="Alanine racemase C-terminal domain-like"/>
    <property type="match status" value="1"/>
</dbReference>
<feature type="domain" description="Alanine racemase C-terminal" evidence="6">
    <location>
        <begin position="235"/>
        <end position="297"/>
    </location>
</feature>
<sequence>MKAPRDARTWCELSLSALRNNLRLLRRALPKKGKILAIVKDDAYGHGLIPITRALAREGCEEFGVACASEGAQLRQAGIRQPILLLGSTLPFEFSIALRHRLTMTISSLAEARELARVAQRARTPALIQAKLDTGMNRLGASPTEFLHLLKFIAQQPFLELVGTFTHLACADSSPAFTHRQLQRADLLPKNLPHHWGNTAALISRLPFPATHARPGLGLYGYATLPRATPQLQPVLSWKSKILLVRSVPRGETVSYGATFRAPRNLRVATVATGYAHGLPRSLSSRGHALIQGQLCP</sequence>
<dbReference type="Pfam" id="PF01168">
    <property type="entry name" value="Ala_racemase_N"/>
    <property type="match status" value="1"/>
</dbReference>
<evidence type="ECO:0000259" key="6">
    <source>
        <dbReference type="SMART" id="SM01005"/>
    </source>
</evidence>
<name>A0A0R2XJG7_9BACT</name>
<dbReference type="SMART" id="SM01005">
    <property type="entry name" value="Ala_racemase_C"/>
    <property type="match status" value="1"/>
</dbReference>
<evidence type="ECO:0000313" key="8">
    <source>
        <dbReference type="Proteomes" id="UP000051220"/>
    </source>
</evidence>
<dbReference type="AlphaFoldDB" id="A0A0R2XJG7"/>
<evidence type="ECO:0000256" key="3">
    <source>
        <dbReference type="ARBA" id="ARBA00022898"/>
    </source>
</evidence>
<dbReference type="PROSITE" id="PS00395">
    <property type="entry name" value="ALANINE_RACEMASE"/>
    <property type="match status" value="1"/>
</dbReference>
<dbReference type="GO" id="GO:0006522">
    <property type="term" value="P:alanine metabolic process"/>
    <property type="evidence" value="ECO:0007669"/>
    <property type="project" value="InterPro"/>
</dbReference>
<dbReference type="Gene3D" id="3.20.20.10">
    <property type="entry name" value="Alanine racemase"/>
    <property type="match status" value="1"/>
</dbReference>
<dbReference type="Pfam" id="PF00842">
    <property type="entry name" value="Ala_racemase_C"/>
    <property type="match status" value="1"/>
</dbReference>
<dbReference type="InterPro" id="IPR001608">
    <property type="entry name" value="Ala_racemase_N"/>
</dbReference>
<comment type="caution">
    <text evidence="7">The sequence shown here is derived from an EMBL/GenBank/DDBJ whole genome shotgun (WGS) entry which is preliminary data.</text>
</comment>
<comment type="cofactor">
    <cofactor evidence="2 5">
        <name>pyridoxal 5'-phosphate</name>
        <dbReference type="ChEBI" id="CHEBI:597326"/>
    </cofactor>
</comment>
<gene>
    <name evidence="7" type="ORF">ABS33_01965</name>
</gene>
<feature type="non-terminal residue" evidence="7">
    <location>
        <position position="297"/>
    </location>
</feature>
<keyword evidence="3 5" id="KW-0663">Pyridoxal phosphate</keyword>
<dbReference type="InterPro" id="IPR020622">
    <property type="entry name" value="Ala_racemase_pyridoxalP-BS"/>
</dbReference>